<evidence type="ECO:0000313" key="3">
    <source>
        <dbReference type="Proteomes" id="UP000179227"/>
    </source>
</evidence>
<dbReference type="STRING" id="1797729.A3A60_01205"/>
<protein>
    <recommendedName>
        <fullName evidence="4">DUF3105 domain-containing protein</fullName>
    </recommendedName>
</protein>
<comment type="caution">
    <text evidence="2">The sequence shown here is derived from an EMBL/GenBank/DDBJ whole genome shotgun (WGS) entry which is preliminary data.</text>
</comment>
<evidence type="ECO:0000313" key="2">
    <source>
        <dbReference type="EMBL" id="OGE09150.1"/>
    </source>
</evidence>
<evidence type="ECO:0008006" key="4">
    <source>
        <dbReference type="Google" id="ProtNLM"/>
    </source>
</evidence>
<accession>A0A1F5HYL1</accession>
<keyword evidence="1" id="KW-0472">Membrane</keyword>
<name>A0A1F5HYL1_9BACT</name>
<dbReference type="AlphaFoldDB" id="A0A1F5HYL1"/>
<gene>
    <name evidence="2" type="ORF">A3A60_01205</name>
</gene>
<feature type="transmembrane region" description="Helical" evidence="1">
    <location>
        <begin position="7"/>
        <end position="28"/>
    </location>
</feature>
<organism evidence="2 3">
    <name type="scientific">Candidatus Curtissbacteria bacterium RIFCSPLOWO2_01_FULL_42_26</name>
    <dbReference type="NCBI Taxonomy" id="1797729"/>
    <lineage>
        <taxon>Bacteria</taxon>
        <taxon>Candidatus Curtissiibacteriota</taxon>
    </lineage>
</organism>
<keyword evidence="1" id="KW-0812">Transmembrane</keyword>
<dbReference type="InterPro" id="IPR021454">
    <property type="entry name" value="DUF3105"/>
</dbReference>
<sequence length="185" mass="20774">MNPVSRVPLLVWFLIPTFIVVGIGVWFFSKSSTGQQADETKPAAVSKTVEGTVDYPIIGREHITQGTAVSTYNSNPPSSGSHWPSPAKNGIYDTQLADEQLIHDLEHGYIWISYKSDVSDDVKGELKKIVNDDNWKIVLGPRDKNETMIALVAWGRVLKLDTPDYDKIRDFIKTYRNRGPEKTPD</sequence>
<keyword evidence="1" id="KW-1133">Transmembrane helix</keyword>
<proteinExistence type="predicted"/>
<dbReference type="EMBL" id="MFBS01000024">
    <property type="protein sequence ID" value="OGE09150.1"/>
    <property type="molecule type" value="Genomic_DNA"/>
</dbReference>
<dbReference type="Proteomes" id="UP000179227">
    <property type="component" value="Unassembled WGS sequence"/>
</dbReference>
<reference evidence="2 3" key="1">
    <citation type="journal article" date="2016" name="Nat. Commun.">
        <title>Thousands of microbial genomes shed light on interconnected biogeochemical processes in an aquifer system.</title>
        <authorList>
            <person name="Anantharaman K."/>
            <person name="Brown C.T."/>
            <person name="Hug L.A."/>
            <person name="Sharon I."/>
            <person name="Castelle C.J."/>
            <person name="Probst A.J."/>
            <person name="Thomas B.C."/>
            <person name="Singh A."/>
            <person name="Wilkins M.J."/>
            <person name="Karaoz U."/>
            <person name="Brodie E.L."/>
            <person name="Williams K.H."/>
            <person name="Hubbard S.S."/>
            <person name="Banfield J.F."/>
        </authorList>
    </citation>
    <scope>NUCLEOTIDE SEQUENCE [LARGE SCALE GENOMIC DNA]</scope>
</reference>
<dbReference type="Pfam" id="PF11303">
    <property type="entry name" value="DUF3105"/>
    <property type="match status" value="1"/>
</dbReference>
<evidence type="ECO:0000256" key="1">
    <source>
        <dbReference type="SAM" id="Phobius"/>
    </source>
</evidence>